<protein>
    <recommendedName>
        <fullName evidence="3">Lipoprotein</fullName>
    </recommendedName>
</protein>
<dbReference type="PROSITE" id="PS51257">
    <property type="entry name" value="PROKAR_LIPOPROTEIN"/>
    <property type="match status" value="1"/>
</dbReference>
<dbReference type="KEGG" id="palh:B1H58_13210"/>
<evidence type="ECO:0000313" key="2">
    <source>
        <dbReference type="Proteomes" id="UP000192900"/>
    </source>
</evidence>
<evidence type="ECO:0000313" key="1">
    <source>
        <dbReference type="EMBL" id="ARJ42888.1"/>
    </source>
</evidence>
<reference evidence="1 2" key="1">
    <citation type="submission" date="2017-02" db="EMBL/GenBank/DDBJ databases">
        <title>Complete genome sequence of the drought resistance-promoting endophyte Pantoea alhagi LTYR-11Z.</title>
        <authorList>
            <person name="Zhang L."/>
        </authorList>
    </citation>
    <scope>NUCLEOTIDE SEQUENCE [LARGE SCALE GENOMIC DNA]</scope>
    <source>
        <strain evidence="1 2">LTYR-11Z</strain>
    </source>
</reference>
<gene>
    <name evidence="1" type="ORF">B1H58_13210</name>
</gene>
<name>A0A1W6B708_9GAMM</name>
<keyword evidence="2" id="KW-1185">Reference proteome</keyword>
<proteinExistence type="predicted"/>
<dbReference type="RefSeq" id="WP_085070940.1">
    <property type="nucleotide sequence ID" value="NZ_CP019706.1"/>
</dbReference>
<organism evidence="1 2">
    <name type="scientific">Pantoea alhagi</name>
    <dbReference type="NCBI Taxonomy" id="1891675"/>
    <lineage>
        <taxon>Bacteria</taxon>
        <taxon>Pseudomonadati</taxon>
        <taxon>Pseudomonadota</taxon>
        <taxon>Gammaproteobacteria</taxon>
        <taxon>Enterobacterales</taxon>
        <taxon>Erwiniaceae</taxon>
        <taxon>Pantoea</taxon>
    </lineage>
</organism>
<dbReference type="EMBL" id="CP019706">
    <property type="protein sequence ID" value="ARJ42888.1"/>
    <property type="molecule type" value="Genomic_DNA"/>
</dbReference>
<dbReference type="AlphaFoldDB" id="A0A1W6B708"/>
<dbReference type="OrthoDB" id="6415222at2"/>
<dbReference type="Proteomes" id="UP000192900">
    <property type="component" value="Chromosome"/>
</dbReference>
<sequence>MKSKIYGVLALFLLAGCTASKPGAFERVDEDLVSHTVQYRYHPQKVDKDALKLDVTNYCHAQGFDLVESLPPQDSHIPGLTTVWYQCNFALKS</sequence>
<evidence type="ECO:0008006" key="3">
    <source>
        <dbReference type="Google" id="ProtNLM"/>
    </source>
</evidence>
<accession>A0A1W6B708</accession>